<proteinExistence type="inferred from homology"/>
<dbReference type="PANTHER" id="PTHR33991:SF1">
    <property type="entry name" value="DNA REPAIR PROTEIN RECO"/>
    <property type="match status" value="1"/>
</dbReference>
<keyword evidence="5 7" id="KW-0234">DNA repair</keyword>
<reference evidence="9 10" key="1">
    <citation type="journal article" date="2016" name="Environ. Microbiol.">
        <title>Genomic resolution of a cold subsurface aquifer community provides metabolic insights for novel microbes adapted to high CO concentrations.</title>
        <authorList>
            <person name="Probst A.J."/>
            <person name="Castelle C.J."/>
            <person name="Singh A."/>
            <person name="Brown C.T."/>
            <person name="Anantharaman K."/>
            <person name="Sharon I."/>
            <person name="Hug L.A."/>
            <person name="Burstein D."/>
            <person name="Emerson J.B."/>
            <person name="Thomas B.C."/>
            <person name="Banfield J.F."/>
        </authorList>
    </citation>
    <scope>NUCLEOTIDE SEQUENCE [LARGE SCALE GENOMIC DNA]</scope>
    <source>
        <strain evidence="9">CG1_02_41_21</strain>
    </source>
</reference>
<dbReference type="Pfam" id="PF11967">
    <property type="entry name" value="RecO_N"/>
    <property type="match status" value="1"/>
</dbReference>
<dbReference type="InterPro" id="IPR022572">
    <property type="entry name" value="DNA_rep/recomb_RecO_N"/>
</dbReference>
<gene>
    <name evidence="7" type="primary">recO</name>
    <name evidence="9" type="ORF">AUJ35_01560</name>
</gene>
<feature type="domain" description="DNA replication/recombination mediator RecO N-terminal" evidence="8">
    <location>
        <begin position="1"/>
        <end position="74"/>
    </location>
</feature>
<keyword evidence="3 7" id="KW-0227">DNA damage</keyword>
<evidence type="ECO:0000256" key="5">
    <source>
        <dbReference type="ARBA" id="ARBA00023204"/>
    </source>
</evidence>
<dbReference type="Gene3D" id="1.20.1440.120">
    <property type="entry name" value="Recombination protein O, C-terminal domain"/>
    <property type="match status" value="1"/>
</dbReference>
<evidence type="ECO:0000313" key="9">
    <source>
        <dbReference type="EMBL" id="OIO07762.1"/>
    </source>
</evidence>
<comment type="similarity">
    <text evidence="1 7">Belongs to the RecO family.</text>
</comment>
<evidence type="ECO:0000256" key="1">
    <source>
        <dbReference type="ARBA" id="ARBA00007452"/>
    </source>
</evidence>
<keyword evidence="4 7" id="KW-0233">DNA recombination</keyword>
<dbReference type="SUPFAM" id="SSF50249">
    <property type="entry name" value="Nucleic acid-binding proteins"/>
    <property type="match status" value="1"/>
</dbReference>
<evidence type="ECO:0000256" key="3">
    <source>
        <dbReference type="ARBA" id="ARBA00022763"/>
    </source>
</evidence>
<dbReference type="HAMAP" id="MF_00201">
    <property type="entry name" value="RecO"/>
    <property type="match status" value="1"/>
</dbReference>
<evidence type="ECO:0000256" key="2">
    <source>
        <dbReference type="ARBA" id="ARBA00021310"/>
    </source>
</evidence>
<dbReference type="InterPro" id="IPR042242">
    <property type="entry name" value="RecO_C"/>
</dbReference>
<evidence type="ECO:0000256" key="6">
    <source>
        <dbReference type="ARBA" id="ARBA00033409"/>
    </source>
</evidence>
<accession>A0A1J4T7K7</accession>
<dbReference type="GO" id="GO:0006310">
    <property type="term" value="P:DNA recombination"/>
    <property type="evidence" value="ECO:0007669"/>
    <property type="project" value="UniProtKB-UniRule"/>
</dbReference>
<dbReference type="AlphaFoldDB" id="A0A1J4T7K7"/>
<dbReference type="InterPro" id="IPR003717">
    <property type="entry name" value="RecO"/>
</dbReference>
<dbReference type="InterPro" id="IPR037278">
    <property type="entry name" value="ARFGAP/RecO"/>
</dbReference>
<dbReference type="GO" id="GO:0043590">
    <property type="term" value="C:bacterial nucleoid"/>
    <property type="evidence" value="ECO:0007669"/>
    <property type="project" value="TreeGrafter"/>
</dbReference>
<evidence type="ECO:0000256" key="4">
    <source>
        <dbReference type="ARBA" id="ARBA00023172"/>
    </source>
</evidence>
<comment type="function">
    <text evidence="7">Involved in DNA repair and RecF pathway recombination.</text>
</comment>
<dbReference type="Pfam" id="PF02565">
    <property type="entry name" value="RecO_C"/>
    <property type="match status" value="1"/>
</dbReference>
<dbReference type="InterPro" id="IPR012340">
    <property type="entry name" value="NA-bd_OB-fold"/>
</dbReference>
<sequence length="237" mass="26845">MSETFNTKALVLNRHIYCEYDSRVTVYTVDFGKIDLLARGTQKPGSKLAAHIEPLSLVNLMIVKGKNTDYIGSSVISDAYAGIKGDLTKLPAAGSALFAFNRLVRHEEKDEELFNLLLEFLDILDQKPRQADWLLASWSLKFLSALGYQPELYSCLSCKKRLEPDNNYFSVMRGGIFCADCSRRELNLETIDQNSIKMLRLVLSHSLADLTTIKAEPQTFDRVNGLIKNLLHFYIKD</sequence>
<protein>
    <recommendedName>
        <fullName evidence="2 7">DNA repair protein RecO</fullName>
    </recommendedName>
    <alternativeName>
        <fullName evidence="6 7">Recombination protein O</fullName>
    </alternativeName>
</protein>
<dbReference type="Gene3D" id="2.40.50.140">
    <property type="entry name" value="Nucleic acid-binding proteins"/>
    <property type="match status" value="1"/>
</dbReference>
<dbReference type="PANTHER" id="PTHR33991">
    <property type="entry name" value="DNA REPAIR PROTEIN RECO"/>
    <property type="match status" value="1"/>
</dbReference>
<dbReference type="Proteomes" id="UP000182860">
    <property type="component" value="Unassembled WGS sequence"/>
</dbReference>
<dbReference type="EMBL" id="MNUV01000028">
    <property type="protein sequence ID" value="OIO07762.1"/>
    <property type="molecule type" value="Genomic_DNA"/>
</dbReference>
<organism evidence="9 10">
    <name type="scientific">Candidatus Falkowbacteria bacterium CG1_02_41_21</name>
    <dbReference type="NCBI Taxonomy" id="1805147"/>
    <lineage>
        <taxon>Bacteria</taxon>
        <taxon>Candidatus Falkowiibacteriota</taxon>
    </lineage>
</organism>
<dbReference type="NCBIfam" id="TIGR00613">
    <property type="entry name" value="reco"/>
    <property type="match status" value="1"/>
</dbReference>
<dbReference type="SUPFAM" id="SSF57863">
    <property type="entry name" value="ArfGap/RecO-like zinc finger"/>
    <property type="match status" value="1"/>
</dbReference>
<dbReference type="GO" id="GO:0006302">
    <property type="term" value="P:double-strand break repair"/>
    <property type="evidence" value="ECO:0007669"/>
    <property type="project" value="TreeGrafter"/>
</dbReference>
<evidence type="ECO:0000259" key="8">
    <source>
        <dbReference type="Pfam" id="PF11967"/>
    </source>
</evidence>
<evidence type="ECO:0000313" key="10">
    <source>
        <dbReference type="Proteomes" id="UP000182860"/>
    </source>
</evidence>
<evidence type="ECO:0000256" key="7">
    <source>
        <dbReference type="HAMAP-Rule" id="MF_00201"/>
    </source>
</evidence>
<name>A0A1J4T7K7_9BACT</name>
<comment type="caution">
    <text evidence="9">The sequence shown here is derived from an EMBL/GenBank/DDBJ whole genome shotgun (WGS) entry which is preliminary data.</text>
</comment>